<dbReference type="Pfam" id="PF13521">
    <property type="entry name" value="AAA_28"/>
    <property type="match status" value="1"/>
</dbReference>
<evidence type="ECO:0000313" key="3">
    <source>
        <dbReference type="Proteomes" id="UP000034746"/>
    </source>
</evidence>
<name>A0A0G0VBI1_9BACT</name>
<dbReference type="InterPro" id="IPR038727">
    <property type="entry name" value="NadR/Ttd14_AAA_dom"/>
</dbReference>
<gene>
    <name evidence="2" type="ORF">UU48_C0004G0037</name>
</gene>
<reference evidence="2 3" key="1">
    <citation type="journal article" date="2015" name="Nature">
        <title>rRNA introns, odd ribosomes, and small enigmatic genomes across a large radiation of phyla.</title>
        <authorList>
            <person name="Brown C.T."/>
            <person name="Hug L.A."/>
            <person name="Thomas B.C."/>
            <person name="Sharon I."/>
            <person name="Castelle C.J."/>
            <person name="Singh A."/>
            <person name="Wilkins M.J."/>
            <person name="Williams K.H."/>
            <person name="Banfield J.F."/>
        </authorList>
    </citation>
    <scope>NUCLEOTIDE SEQUENCE [LARGE SCALE GENOMIC DNA]</scope>
</reference>
<organism evidence="2 3">
    <name type="scientific">Candidatus Uhrbacteria bacterium GW2011_GWF2_41_16</name>
    <dbReference type="NCBI Taxonomy" id="1618997"/>
    <lineage>
        <taxon>Bacteria</taxon>
        <taxon>Candidatus Uhriibacteriota</taxon>
    </lineage>
</organism>
<comment type="caution">
    <text evidence="2">The sequence shown here is derived from an EMBL/GenBank/DDBJ whole genome shotgun (WGS) entry which is preliminary data.</text>
</comment>
<evidence type="ECO:0000259" key="1">
    <source>
        <dbReference type="Pfam" id="PF13521"/>
    </source>
</evidence>
<dbReference type="PANTHER" id="PTHR34932:SF1">
    <property type="entry name" value="TRPL TRANSLOCATION DEFECT PROTEIN 14"/>
    <property type="match status" value="1"/>
</dbReference>
<dbReference type="SUPFAM" id="SSF52540">
    <property type="entry name" value="P-loop containing nucleoside triphosphate hydrolases"/>
    <property type="match status" value="1"/>
</dbReference>
<accession>A0A0G0VBI1</accession>
<evidence type="ECO:0000313" key="2">
    <source>
        <dbReference type="EMBL" id="KKR98244.1"/>
    </source>
</evidence>
<feature type="domain" description="NadR/Ttd14 AAA" evidence="1">
    <location>
        <begin position="5"/>
        <end position="173"/>
    </location>
</feature>
<dbReference type="GO" id="GO:0005525">
    <property type="term" value="F:GTP binding"/>
    <property type="evidence" value="ECO:0007669"/>
    <property type="project" value="TreeGrafter"/>
</dbReference>
<dbReference type="InterPro" id="IPR053227">
    <property type="entry name" value="TRPL-trafficking_regulator"/>
</dbReference>
<dbReference type="Proteomes" id="UP000034746">
    <property type="component" value="Unassembled WGS sequence"/>
</dbReference>
<dbReference type="AlphaFoldDB" id="A0A0G0VBI1"/>
<dbReference type="InterPro" id="IPR027417">
    <property type="entry name" value="P-loop_NTPase"/>
</dbReference>
<dbReference type="PANTHER" id="PTHR34932">
    <property type="entry name" value="TRPL TRANSLOCATION DEFECT PROTEIN 14"/>
    <property type="match status" value="1"/>
</dbReference>
<protein>
    <recommendedName>
        <fullName evidence="1">NadR/Ttd14 AAA domain-containing protein</fullName>
    </recommendedName>
</protein>
<sequence length="202" mass="22676">MVYRLLITGGPGSGKTTVIRALEKKFFGRVLAVPEAATMLLQGGFPPPGQHPDLILLRAFQRAIFYLTVELETAYVHQAEKRDAQMIVSDRGRLDGEAYMKGGRDAFLSDIGIQDRQNHLLIYHQIIYLESVATYSPDLWVQNAGNRFRMESDPAVAAAVDRRTLHAWSDHPHVHYFSCKNGIEGKITAVEILVDSLLEKKE</sequence>
<proteinExistence type="predicted"/>
<dbReference type="GO" id="GO:0035091">
    <property type="term" value="F:phosphatidylinositol binding"/>
    <property type="evidence" value="ECO:0007669"/>
    <property type="project" value="TreeGrafter"/>
</dbReference>
<dbReference type="EMBL" id="LCAU01000004">
    <property type="protein sequence ID" value="KKR98244.1"/>
    <property type="molecule type" value="Genomic_DNA"/>
</dbReference>
<dbReference type="Gene3D" id="3.40.50.300">
    <property type="entry name" value="P-loop containing nucleotide triphosphate hydrolases"/>
    <property type="match status" value="1"/>
</dbReference>
<dbReference type="GO" id="GO:0070300">
    <property type="term" value="F:phosphatidic acid binding"/>
    <property type="evidence" value="ECO:0007669"/>
    <property type="project" value="TreeGrafter"/>
</dbReference>